<reference evidence="9" key="1">
    <citation type="journal article" date="2019" name="Plant J.">
        <title>Chlorella vulgaris genome assembly and annotation reveals the molecular basis for metabolic acclimation to high light conditions.</title>
        <authorList>
            <person name="Cecchin M."/>
            <person name="Marcolungo L."/>
            <person name="Rossato M."/>
            <person name="Girolomoni L."/>
            <person name="Cosentino E."/>
            <person name="Cuine S."/>
            <person name="Li-Beisson Y."/>
            <person name="Delledonne M."/>
            <person name="Ballottari M."/>
        </authorList>
    </citation>
    <scope>NUCLEOTIDE SEQUENCE</scope>
    <source>
        <strain evidence="9">211/11P</strain>
    </source>
</reference>
<dbReference type="PANTHER" id="PTHR46373">
    <property type="entry name" value="PROTEIN RKD4"/>
    <property type="match status" value="1"/>
</dbReference>
<evidence type="ECO:0000256" key="3">
    <source>
        <dbReference type="ARBA" id="ARBA00023054"/>
    </source>
</evidence>
<keyword evidence="2" id="KW-0805">Transcription regulation</keyword>
<feature type="region of interest" description="Disordered" evidence="7">
    <location>
        <begin position="204"/>
        <end position="239"/>
    </location>
</feature>
<dbReference type="GO" id="GO:0003700">
    <property type="term" value="F:DNA-binding transcription factor activity"/>
    <property type="evidence" value="ECO:0007669"/>
    <property type="project" value="InterPro"/>
</dbReference>
<dbReference type="InterPro" id="IPR003035">
    <property type="entry name" value="RWP-RK_dom"/>
</dbReference>
<comment type="caution">
    <text evidence="9">The sequence shown here is derived from an EMBL/GenBank/DDBJ whole genome shotgun (WGS) entry which is preliminary data.</text>
</comment>
<feature type="region of interest" description="Disordered" evidence="7">
    <location>
        <begin position="59"/>
        <end position="85"/>
    </location>
</feature>
<evidence type="ECO:0000256" key="1">
    <source>
        <dbReference type="ARBA" id="ARBA00004049"/>
    </source>
</evidence>
<keyword evidence="10" id="KW-1185">Reference proteome</keyword>
<keyword evidence="6" id="KW-0539">Nucleus</keyword>
<evidence type="ECO:0000256" key="4">
    <source>
        <dbReference type="ARBA" id="ARBA00023125"/>
    </source>
</evidence>
<name>A0A9D4TQY5_CHLVU</name>
<evidence type="ECO:0000256" key="7">
    <source>
        <dbReference type="SAM" id="MobiDB-lite"/>
    </source>
</evidence>
<reference evidence="9" key="2">
    <citation type="submission" date="2020-11" db="EMBL/GenBank/DDBJ databases">
        <authorList>
            <person name="Cecchin M."/>
            <person name="Marcolungo L."/>
            <person name="Rossato M."/>
            <person name="Girolomoni L."/>
            <person name="Cosentino E."/>
            <person name="Cuine S."/>
            <person name="Li-Beisson Y."/>
            <person name="Delledonne M."/>
            <person name="Ballottari M."/>
        </authorList>
    </citation>
    <scope>NUCLEOTIDE SEQUENCE</scope>
    <source>
        <strain evidence="9">211/11P</strain>
        <tissue evidence="9">Whole cell</tissue>
    </source>
</reference>
<dbReference type="Proteomes" id="UP001055712">
    <property type="component" value="Unassembled WGS sequence"/>
</dbReference>
<dbReference type="OrthoDB" id="513628at2759"/>
<dbReference type="AlphaFoldDB" id="A0A9D4TQY5"/>
<evidence type="ECO:0000313" key="10">
    <source>
        <dbReference type="Proteomes" id="UP001055712"/>
    </source>
</evidence>
<sequence length="420" mass="45109">MVPNSPLCDSATLLAPHFARLDDVHAPLCTPTLRALAGGGGEHHAMLLASPHIASPSLAGWTPRLPGNNAETDEQQQGVGGPRPKALDRASLAAAVKANEGARAFEPPPALPLPALLQSNFLLPMSLPTNVRQYADVPSPKQAHAGSASSLKAPVRTMIKVEPETGSDHTGKSDNPSACHSKTLTAAGVAAALAEDSCSTPIQQNCVGGYDEEQRDGVTPREGSCRKSGSGLLRPAADSTEEDVLDTRLTLEFLEEKGYFDMPIQQAAAELRVGVTTLKKICRVNSIGRWPFRKRSSLNRLIEKTREYFASDPQQCAEALAQLEAQRSVLRSQQGEDIPDSVKRYRQSIFKLDYKCKKIARDRRTPRGAAVNVTLAALDKVQTMRQLGVGTPDDCLMCAADVDQGDEDAEMVEGCRRGDA</sequence>
<evidence type="ECO:0000256" key="6">
    <source>
        <dbReference type="ARBA" id="ARBA00023242"/>
    </source>
</evidence>
<dbReference type="PANTHER" id="PTHR46373:SF2">
    <property type="entry name" value="RWP-RK DOMAIN-CONTAINING PROTEIN"/>
    <property type="match status" value="1"/>
</dbReference>
<proteinExistence type="predicted"/>
<comment type="function">
    <text evidence="1">Putative transcription factor.</text>
</comment>
<dbReference type="PROSITE" id="PS51519">
    <property type="entry name" value="RWP_RK"/>
    <property type="match status" value="1"/>
</dbReference>
<evidence type="ECO:0000313" key="9">
    <source>
        <dbReference type="EMBL" id="KAI3432365.1"/>
    </source>
</evidence>
<evidence type="ECO:0000259" key="8">
    <source>
        <dbReference type="PROSITE" id="PS51519"/>
    </source>
</evidence>
<dbReference type="EMBL" id="SIDB01000005">
    <property type="protein sequence ID" value="KAI3432365.1"/>
    <property type="molecule type" value="Genomic_DNA"/>
</dbReference>
<dbReference type="Pfam" id="PF02042">
    <property type="entry name" value="RWP-RK"/>
    <property type="match status" value="1"/>
</dbReference>
<evidence type="ECO:0000256" key="2">
    <source>
        <dbReference type="ARBA" id="ARBA00023015"/>
    </source>
</evidence>
<organism evidence="9 10">
    <name type="scientific">Chlorella vulgaris</name>
    <name type="common">Green alga</name>
    <dbReference type="NCBI Taxonomy" id="3077"/>
    <lineage>
        <taxon>Eukaryota</taxon>
        <taxon>Viridiplantae</taxon>
        <taxon>Chlorophyta</taxon>
        <taxon>core chlorophytes</taxon>
        <taxon>Trebouxiophyceae</taxon>
        <taxon>Chlorellales</taxon>
        <taxon>Chlorellaceae</taxon>
        <taxon>Chlorella clade</taxon>
        <taxon>Chlorella</taxon>
    </lineage>
</organism>
<evidence type="ECO:0000256" key="5">
    <source>
        <dbReference type="ARBA" id="ARBA00023163"/>
    </source>
</evidence>
<dbReference type="GO" id="GO:0003677">
    <property type="term" value="F:DNA binding"/>
    <property type="evidence" value="ECO:0007669"/>
    <property type="project" value="UniProtKB-KW"/>
</dbReference>
<keyword evidence="3" id="KW-0175">Coiled coil</keyword>
<keyword evidence="4" id="KW-0238">DNA-binding</keyword>
<accession>A0A9D4TQY5</accession>
<dbReference type="InterPro" id="IPR044607">
    <property type="entry name" value="RKD-like"/>
</dbReference>
<protein>
    <recommendedName>
        <fullName evidence="8">RWP-RK domain-containing protein</fullName>
    </recommendedName>
</protein>
<keyword evidence="5" id="KW-0804">Transcription</keyword>
<feature type="domain" description="RWP-RK" evidence="8">
    <location>
        <begin position="228"/>
        <end position="319"/>
    </location>
</feature>
<gene>
    <name evidence="9" type="ORF">D9Q98_003922</name>
</gene>
<feature type="compositionally biased region" description="Basic and acidic residues" evidence="7">
    <location>
        <begin position="215"/>
        <end position="225"/>
    </location>
</feature>